<accession>A0ABW1R2P1</accession>
<reference evidence="2" key="1">
    <citation type="journal article" date="2019" name="Int. J. Syst. Evol. Microbiol.">
        <title>The Global Catalogue of Microorganisms (GCM) 10K type strain sequencing project: providing services to taxonomists for standard genome sequencing and annotation.</title>
        <authorList>
            <consortium name="The Broad Institute Genomics Platform"/>
            <consortium name="The Broad Institute Genome Sequencing Center for Infectious Disease"/>
            <person name="Wu L."/>
            <person name="Ma J."/>
        </authorList>
    </citation>
    <scope>NUCLEOTIDE SEQUENCE [LARGE SCALE GENOMIC DNA]</scope>
    <source>
        <strain evidence="2">DFY28</strain>
    </source>
</reference>
<dbReference type="EMBL" id="JBHSQI010000009">
    <property type="protein sequence ID" value="MFC6154893.1"/>
    <property type="molecule type" value="Genomic_DNA"/>
</dbReference>
<gene>
    <name evidence="1" type="ORF">ACFPWU_14595</name>
</gene>
<dbReference type="RefSeq" id="WP_128222011.1">
    <property type="nucleotide sequence ID" value="NZ_CP034929.1"/>
</dbReference>
<evidence type="ECO:0008006" key="3">
    <source>
        <dbReference type="Google" id="ProtNLM"/>
    </source>
</evidence>
<evidence type="ECO:0000313" key="1">
    <source>
        <dbReference type="EMBL" id="MFC6154893.1"/>
    </source>
</evidence>
<dbReference type="Proteomes" id="UP001596098">
    <property type="component" value="Unassembled WGS sequence"/>
</dbReference>
<organism evidence="1 2">
    <name type="scientific">Nocardioides yefusunii</name>
    <dbReference type="NCBI Taxonomy" id="2500546"/>
    <lineage>
        <taxon>Bacteria</taxon>
        <taxon>Bacillati</taxon>
        <taxon>Actinomycetota</taxon>
        <taxon>Actinomycetes</taxon>
        <taxon>Propionibacteriales</taxon>
        <taxon>Nocardioidaceae</taxon>
        <taxon>Nocardioides</taxon>
    </lineage>
</organism>
<sequence length="549" mass="58654">MDRFIDDEQIARTLGEVAARTEVGPVPLAAIKEPAERRGWFRPLAAAAAVLAVVGTGVGLGVLGNGNDGNDGHSEGLVAAPGKRLAGLGPVVAEVPDAWGVQPTSPCHEQPQSSVVRYVDVSNFTMECRADLRPEHTRPDGVESLLFLTSEDPSLDPEDEYSSNDFCSASARFETPQGGFVWVVAEAWTPERATEMLSWVRFVDGPVGLPGPSATLNALAPTLNAASGRYELSADQYLSAIDAYVTLLDAYDLEVEIVEDATELDEWEEPTFSVSPEPTSVLAAGDTVTVTTHGIDLPDGLIRTTADTDDAPPTGTRQIGLGDLMMDVPEAWAGDMVKCDVPVMSTFVVGLPASRGCFASVPRPDDVEVVRWTRVEVFTDFVGEPVRTEEFLGVKTTRWETQCAPYDGTGPEVCTAQVWFNGDDSKAYVVVEAPTKARAEALISTLRRSDTLVGVPPAPERRDGFATPAEVTAYLAELNELGLADVAIGAEDGWEDADELRVTATVRVADERVETGTMVEPSTATVTVDVQLKDSRPEPPLRTPSVPGG</sequence>
<keyword evidence="2" id="KW-1185">Reference proteome</keyword>
<evidence type="ECO:0000313" key="2">
    <source>
        <dbReference type="Proteomes" id="UP001596098"/>
    </source>
</evidence>
<name>A0ABW1R2P1_9ACTN</name>
<protein>
    <recommendedName>
        <fullName evidence="3">PASTA domain-containing protein</fullName>
    </recommendedName>
</protein>
<proteinExistence type="predicted"/>
<comment type="caution">
    <text evidence="1">The sequence shown here is derived from an EMBL/GenBank/DDBJ whole genome shotgun (WGS) entry which is preliminary data.</text>
</comment>